<dbReference type="SUPFAM" id="SSF53098">
    <property type="entry name" value="Ribonuclease H-like"/>
    <property type="match status" value="1"/>
</dbReference>
<dbReference type="EMBL" id="GL444684">
    <property type="protein sequence ID" value="EFN60702.1"/>
    <property type="molecule type" value="Genomic_DNA"/>
</dbReference>
<dbReference type="Pfam" id="PF05699">
    <property type="entry name" value="Dimer_Tnp_hAT"/>
    <property type="match status" value="1"/>
</dbReference>
<reference evidence="2 3" key="1">
    <citation type="journal article" date="2010" name="Science">
        <title>Genomic comparison of the ants Camponotus floridanus and Harpegnathos saltator.</title>
        <authorList>
            <person name="Bonasio R."/>
            <person name="Zhang G."/>
            <person name="Ye C."/>
            <person name="Mutti N.S."/>
            <person name="Fang X."/>
            <person name="Qin N."/>
            <person name="Donahue G."/>
            <person name="Yang P."/>
            <person name="Li Q."/>
            <person name="Li C."/>
            <person name="Zhang P."/>
            <person name="Huang Z."/>
            <person name="Berger S.L."/>
            <person name="Reinberg D."/>
            <person name="Wang J."/>
            <person name="Liebig J."/>
        </authorList>
    </citation>
    <scope>NUCLEOTIDE SEQUENCE [LARGE SCALE GENOMIC DNA]</scope>
    <source>
        <strain evidence="3">C129</strain>
    </source>
</reference>
<evidence type="ECO:0000259" key="1">
    <source>
        <dbReference type="Pfam" id="PF05699"/>
    </source>
</evidence>
<proteinExistence type="predicted"/>
<dbReference type="PANTHER" id="PTHR47501">
    <property type="entry name" value="TRANSPOSASE-RELATED"/>
    <property type="match status" value="1"/>
</dbReference>
<protein>
    <recommendedName>
        <fullName evidence="1">HAT C-terminal dimerisation domain-containing protein</fullName>
    </recommendedName>
</protein>
<organism evidence="3">
    <name type="scientific">Camponotus floridanus</name>
    <name type="common">Florida carpenter ant</name>
    <dbReference type="NCBI Taxonomy" id="104421"/>
    <lineage>
        <taxon>Eukaryota</taxon>
        <taxon>Metazoa</taxon>
        <taxon>Ecdysozoa</taxon>
        <taxon>Arthropoda</taxon>
        <taxon>Hexapoda</taxon>
        <taxon>Insecta</taxon>
        <taxon>Pterygota</taxon>
        <taxon>Neoptera</taxon>
        <taxon>Endopterygota</taxon>
        <taxon>Hymenoptera</taxon>
        <taxon>Apocrita</taxon>
        <taxon>Aculeata</taxon>
        <taxon>Formicoidea</taxon>
        <taxon>Formicidae</taxon>
        <taxon>Formicinae</taxon>
        <taxon>Camponotus</taxon>
    </lineage>
</organism>
<dbReference type="OMA" id="FAHTHIE"/>
<dbReference type="Proteomes" id="UP000000311">
    <property type="component" value="Unassembled WGS sequence"/>
</dbReference>
<dbReference type="PANTHER" id="PTHR47501:SF5">
    <property type="entry name" value="HAT C-TERMINAL DIMERISATION DOMAIN-CONTAINING PROTEIN"/>
    <property type="match status" value="1"/>
</dbReference>
<dbReference type="AlphaFoldDB" id="E2B0U2"/>
<dbReference type="InterPro" id="IPR012337">
    <property type="entry name" value="RNaseH-like_sf"/>
</dbReference>
<dbReference type="InParanoid" id="E2B0U2"/>
<dbReference type="InterPro" id="IPR008906">
    <property type="entry name" value="HATC_C_dom"/>
</dbReference>
<evidence type="ECO:0000313" key="2">
    <source>
        <dbReference type="EMBL" id="EFN60702.1"/>
    </source>
</evidence>
<gene>
    <name evidence="2" type="ORF">EAG_05517</name>
</gene>
<dbReference type="GO" id="GO:0046983">
    <property type="term" value="F:protein dimerization activity"/>
    <property type="evidence" value="ECO:0007669"/>
    <property type="project" value="InterPro"/>
</dbReference>
<keyword evidence="3" id="KW-1185">Reference proteome</keyword>
<accession>E2B0U2</accession>
<evidence type="ECO:0000313" key="3">
    <source>
        <dbReference type="Proteomes" id="UP000000311"/>
    </source>
</evidence>
<name>E2B0U2_CAMFO</name>
<feature type="domain" description="HAT C-terminal dimerisation" evidence="1">
    <location>
        <begin position="452"/>
        <end position="529"/>
    </location>
</feature>
<feature type="non-terminal residue" evidence="2">
    <location>
        <position position="1"/>
    </location>
</feature>
<dbReference type="OrthoDB" id="8195018at2759"/>
<sequence>LVLSYIIDEMRPLATVEKPSFKNLISGLSNVELPTRKTFKKKVEKQFELTITKIKMQVSKAQFVCTTADIWSCTNRSFMGITCHYLDESLRRKSYVLACRRMKFAHTHIEITKMLFNVHQNFGLSVDKIVGTVTDNASNFGKAFRIFSLDEIEEEPEYLQHEEDITVSEFELLNNFDDDVEDFTLPTQYKCMSHTLNLIATTDARAALSNIRYKKLYNSSFAKASALWNIVHKSTKAADIIEEIAHTKLLIPCPTRWNSSYDAVCKLLSIKNHLNEICDRLEKPKFKMIEIEFFEEYIAVMKTLACTIDLLQGEKYCYLGYVLPALLQLKIDLQSLRDLSNCEPLRNTLIDGIDKRFRNNIFDFDNTCSKPYVISSLTIPKLKLKWLNLISEAGFFPKMTLDHEYCKNLLITEAKKCTDLKNETKVPSDVSSTSSVEDDQFLKFLKPQDTEITTNSDIDMEVLSYLSDKQKDITSIARFPHMKNLFFKFNTILPSSAPVERLFSTGGQILIPRRNRLGDDMFEAFLICKTNNNLY</sequence>
<feature type="non-terminal residue" evidence="2">
    <location>
        <position position="535"/>
    </location>
</feature>